<evidence type="ECO:0000313" key="1">
    <source>
        <dbReference type="EMBL" id="KAG8156214.1"/>
    </source>
</evidence>
<gene>
    <name evidence="1" type="ORF">JTE90_011124</name>
</gene>
<sequence length="282" mass="33794">MRSETDTDRIRRVISHIDRVEYHATECRIHARKACFLIVNNDNESRFHCLCTNHSTVWKSIPSSHHSCDLPEHFYEMIEMEKWLGSEYVLPFWQCFRERSGYTVGMFYQPVELYAPRIIERAALKETAYALIVFFCAVCYQLGGHVPDMKRFLFLYTSRHPVLCDMGSYNVEKRERLVHHEPHLNVKKWHRVMQKKTIRDVLRYLKLEFQLYFKQKKKRGQRCILDETNECFDTETHQLLCQSQQKSLVQVLKEFQHLMPQRVIRQETIGEWISSLTLDDPC</sequence>
<dbReference type="AlphaFoldDB" id="A0AAV6TE53"/>
<proteinExistence type="predicted"/>
<evidence type="ECO:0000313" key="2">
    <source>
        <dbReference type="Proteomes" id="UP000827092"/>
    </source>
</evidence>
<dbReference type="EMBL" id="JAFNEN010006181">
    <property type="protein sequence ID" value="KAG8156214.1"/>
    <property type="molecule type" value="Genomic_DNA"/>
</dbReference>
<keyword evidence="2" id="KW-1185">Reference proteome</keyword>
<name>A0AAV6TE53_9ARAC</name>
<accession>A0AAV6TE53</accession>
<reference evidence="1 2" key="1">
    <citation type="journal article" date="2022" name="Nat. Ecol. Evol.">
        <title>A masculinizing supergene underlies an exaggerated male reproductive morph in a spider.</title>
        <authorList>
            <person name="Hendrickx F."/>
            <person name="De Corte Z."/>
            <person name="Sonet G."/>
            <person name="Van Belleghem S.M."/>
            <person name="Kostlbacher S."/>
            <person name="Vangestel C."/>
        </authorList>
    </citation>
    <scope>NUCLEOTIDE SEQUENCE [LARGE SCALE GENOMIC DNA]</scope>
    <source>
        <strain evidence="1">W744_W776</strain>
    </source>
</reference>
<protein>
    <submittedName>
        <fullName evidence="1">Uncharacterized protein</fullName>
    </submittedName>
</protein>
<dbReference type="Proteomes" id="UP000827092">
    <property type="component" value="Unassembled WGS sequence"/>
</dbReference>
<organism evidence="1 2">
    <name type="scientific">Oedothorax gibbosus</name>
    <dbReference type="NCBI Taxonomy" id="931172"/>
    <lineage>
        <taxon>Eukaryota</taxon>
        <taxon>Metazoa</taxon>
        <taxon>Ecdysozoa</taxon>
        <taxon>Arthropoda</taxon>
        <taxon>Chelicerata</taxon>
        <taxon>Arachnida</taxon>
        <taxon>Araneae</taxon>
        <taxon>Araneomorphae</taxon>
        <taxon>Entelegynae</taxon>
        <taxon>Araneoidea</taxon>
        <taxon>Linyphiidae</taxon>
        <taxon>Erigoninae</taxon>
        <taxon>Oedothorax</taxon>
    </lineage>
</organism>
<comment type="caution">
    <text evidence="1">The sequence shown here is derived from an EMBL/GenBank/DDBJ whole genome shotgun (WGS) entry which is preliminary data.</text>
</comment>